<dbReference type="InterPro" id="IPR005471">
    <property type="entry name" value="Tscrpt_reg_IclR_N"/>
</dbReference>
<proteinExistence type="predicted"/>
<dbReference type="SUPFAM" id="SSF55781">
    <property type="entry name" value="GAF domain-like"/>
    <property type="match status" value="1"/>
</dbReference>
<evidence type="ECO:0000259" key="4">
    <source>
        <dbReference type="PROSITE" id="PS51077"/>
    </source>
</evidence>
<dbReference type="PROSITE" id="PS51077">
    <property type="entry name" value="HTH_ICLR"/>
    <property type="match status" value="1"/>
</dbReference>
<dbReference type="SMART" id="SM00346">
    <property type="entry name" value="HTH_ICLR"/>
    <property type="match status" value="1"/>
</dbReference>
<gene>
    <name evidence="6" type="ORF">BF93_09820</name>
</gene>
<dbReference type="InterPro" id="IPR036390">
    <property type="entry name" value="WH_DNA-bd_sf"/>
</dbReference>
<dbReference type="GO" id="GO:0045892">
    <property type="term" value="P:negative regulation of DNA-templated transcription"/>
    <property type="evidence" value="ECO:0007669"/>
    <property type="project" value="TreeGrafter"/>
</dbReference>
<dbReference type="STRING" id="396014.BF93_09820"/>
<dbReference type="SUPFAM" id="SSF46785">
    <property type="entry name" value="Winged helix' DNA-binding domain"/>
    <property type="match status" value="1"/>
</dbReference>
<protein>
    <submittedName>
        <fullName evidence="6">IclR family transcriptional regulator</fullName>
    </submittedName>
</protein>
<evidence type="ECO:0000313" key="7">
    <source>
        <dbReference type="Proteomes" id="UP000023067"/>
    </source>
</evidence>
<dbReference type="HOGENOM" id="CLU_062618_4_3_11"/>
<accession>Z9JPJ1</accession>
<name>Z9JPJ1_9MICO</name>
<dbReference type="InterPro" id="IPR036388">
    <property type="entry name" value="WH-like_DNA-bd_sf"/>
</dbReference>
<dbReference type="InterPro" id="IPR050707">
    <property type="entry name" value="HTH_MetabolicPath_Reg"/>
</dbReference>
<keyword evidence="2" id="KW-0238">DNA-binding</keyword>
<dbReference type="eggNOG" id="COG1414">
    <property type="taxonomic scope" value="Bacteria"/>
</dbReference>
<dbReference type="EMBL" id="JDYK01000026">
    <property type="protein sequence ID" value="EWS79716.1"/>
    <property type="molecule type" value="Genomic_DNA"/>
</dbReference>
<dbReference type="Pfam" id="PF01614">
    <property type="entry name" value="IclR_C"/>
    <property type="match status" value="1"/>
</dbReference>
<evidence type="ECO:0000256" key="3">
    <source>
        <dbReference type="ARBA" id="ARBA00023163"/>
    </source>
</evidence>
<reference evidence="6 7" key="1">
    <citation type="submission" date="2014-02" db="EMBL/GenBank/DDBJ databases">
        <title>Genome sequence of Brachybacterium phenoliresistens strain W13A50.</title>
        <authorList>
            <person name="Wang X."/>
        </authorList>
    </citation>
    <scope>NUCLEOTIDE SEQUENCE [LARGE SCALE GENOMIC DNA]</scope>
    <source>
        <strain evidence="6 7">W13A50</strain>
    </source>
</reference>
<dbReference type="GO" id="GO:0003677">
    <property type="term" value="F:DNA binding"/>
    <property type="evidence" value="ECO:0007669"/>
    <property type="project" value="UniProtKB-KW"/>
</dbReference>
<dbReference type="Proteomes" id="UP000023067">
    <property type="component" value="Unassembled WGS sequence"/>
</dbReference>
<evidence type="ECO:0000256" key="1">
    <source>
        <dbReference type="ARBA" id="ARBA00023015"/>
    </source>
</evidence>
<evidence type="ECO:0000313" key="6">
    <source>
        <dbReference type="EMBL" id="EWS79716.1"/>
    </source>
</evidence>
<dbReference type="InterPro" id="IPR014757">
    <property type="entry name" value="Tscrpt_reg_IclR_C"/>
</dbReference>
<evidence type="ECO:0000256" key="2">
    <source>
        <dbReference type="ARBA" id="ARBA00023125"/>
    </source>
</evidence>
<dbReference type="PANTHER" id="PTHR30136">
    <property type="entry name" value="HELIX-TURN-HELIX TRANSCRIPTIONAL REGULATOR, ICLR FAMILY"/>
    <property type="match status" value="1"/>
</dbReference>
<dbReference type="RefSeq" id="WP_038374391.1">
    <property type="nucleotide sequence ID" value="NZ_KK070008.1"/>
</dbReference>
<keyword evidence="7" id="KW-1185">Reference proteome</keyword>
<dbReference type="Pfam" id="PF09339">
    <property type="entry name" value="HTH_IclR"/>
    <property type="match status" value="1"/>
</dbReference>
<sequence>MQSVDRAARVLEILAREGASSTGEIARELEVHASTVTRLLAALEAHELVERPEPGGRARLGVGVLRLAGAVAVPLDLTGQAGPVCEELARRVGETVNVAELREDSAVNLYQAQGPSSVAMHNWVGDRTVLHATSSGKVLLAHASPAQRERVLSHSLERFTERTVTARSPLLRELEQVREQGYAIAVEEFEEGLNALAVPIHGEGGRVIAALSVAGPAYRLRAERLPATARLLVEAAAEISRRLGVRSS</sequence>
<keyword evidence="1" id="KW-0805">Transcription regulation</keyword>
<evidence type="ECO:0000259" key="5">
    <source>
        <dbReference type="PROSITE" id="PS51078"/>
    </source>
</evidence>
<dbReference type="OrthoDB" id="7274111at2"/>
<keyword evidence="3" id="KW-0804">Transcription</keyword>
<organism evidence="6 7">
    <name type="scientific">Brachybacterium phenoliresistens</name>
    <dbReference type="NCBI Taxonomy" id="396014"/>
    <lineage>
        <taxon>Bacteria</taxon>
        <taxon>Bacillati</taxon>
        <taxon>Actinomycetota</taxon>
        <taxon>Actinomycetes</taxon>
        <taxon>Micrococcales</taxon>
        <taxon>Dermabacteraceae</taxon>
        <taxon>Brachybacterium</taxon>
    </lineage>
</organism>
<dbReference type="InterPro" id="IPR029016">
    <property type="entry name" value="GAF-like_dom_sf"/>
</dbReference>
<dbReference type="PROSITE" id="PS51078">
    <property type="entry name" value="ICLR_ED"/>
    <property type="match status" value="1"/>
</dbReference>
<dbReference type="PANTHER" id="PTHR30136:SF35">
    <property type="entry name" value="HTH-TYPE TRANSCRIPTIONAL REGULATOR RV1719"/>
    <property type="match status" value="1"/>
</dbReference>
<dbReference type="PATRIC" id="fig|396014.3.peg.3460"/>
<feature type="domain" description="IclR-ED" evidence="5">
    <location>
        <begin position="63"/>
        <end position="245"/>
    </location>
</feature>
<comment type="caution">
    <text evidence="6">The sequence shown here is derived from an EMBL/GenBank/DDBJ whole genome shotgun (WGS) entry which is preliminary data.</text>
</comment>
<dbReference type="Gene3D" id="3.30.450.40">
    <property type="match status" value="1"/>
</dbReference>
<dbReference type="GO" id="GO:0003700">
    <property type="term" value="F:DNA-binding transcription factor activity"/>
    <property type="evidence" value="ECO:0007669"/>
    <property type="project" value="TreeGrafter"/>
</dbReference>
<feature type="domain" description="HTH iclR-type" evidence="4">
    <location>
        <begin position="1"/>
        <end position="62"/>
    </location>
</feature>
<dbReference type="Gene3D" id="1.10.10.10">
    <property type="entry name" value="Winged helix-like DNA-binding domain superfamily/Winged helix DNA-binding domain"/>
    <property type="match status" value="1"/>
</dbReference>
<dbReference type="AlphaFoldDB" id="Z9JPJ1"/>